<dbReference type="AlphaFoldDB" id="Q9HJX3"/>
<evidence type="ECO:0000256" key="8">
    <source>
        <dbReference type="SAM" id="Phobius"/>
    </source>
</evidence>
<dbReference type="RefSeq" id="WP_010901250.1">
    <property type="nucleotide sequence ID" value="NC_002578.1"/>
</dbReference>
<evidence type="ECO:0000256" key="6">
    <source>
        <dbReference type="ARBA" id="ARBA00022989"/>
    </source>
</evidence>
<dbReference type="EnsemblBacteria" id="CAC11968">
    <property type="protein sequence ID" value="CAC11968"/>
    <property type="gene ID" value="CAC11968"/>
</dbReference>
<dbReference type="GO" id="GO:0006508">
    <property type="term" value="P:proteolysis"/>
    <property type="evidence" value="ECO:0007669"/>
    <property type="project" value="UniProtKB-KW"/>
</dbReference>
<keyword evidence="2" id="KW-0645">Protease</keyword>
<proteinExistence type="predicted"/>
<gene>
    <name evidence="9" type="ordered locus">Ta0839</name>
</gene>
<evidence type="ECO:0000313" key="9">
    <source>
        <dbReference type="EMBL" id="CAC11968.1"/>
    </source>
</evidence>
<keyword evidence="6 8" id="KW-1133">Transmembrane helix</keyword>
<dbReference type="InParanoid" id="Q9HJX3"/>
<evidence type="ECO:0000256" key="1">
    <source>
        <dbReference type="ARBA" id="ARBA00004141"/>
    </source>
</evidence>
<dbReference type="OrthoDB" id="57579at2157"/>
<evidence type="ECO:0000256" key="7">
    <source>
        <dbReference type="ARBA" id="ARBA00023136"/>
    </source>
</evidence>
<evidence type="ECO:0000313" key="10">
    <source>
        <dbReference type="Proteomes" id="UP000001024"/>
    </source>
</evidence>
<comment type="subcellular location">
    <subcellularLocation>
        <location evidence="1">Membrane</location>
        <topology evidence="1">Multi-pass membrane protein</topology>
    </subcellularLocation>
</comment>
<dbReference type="GO" id="GO:0016020">
    <property type="term" value="C:membrane"/>
    <property type="evidence" value="ECO:0007669"/>
    <property type="project" value="UniProtKB-SubCell"/>
</dbReference>
<feature type="transmembrane region" description="Helical" evidence="8">
    <location>
        <begin position="276"/>
        <end position="305"/>
    </location>
</feature>
<dbReference type="HOGENOM" id="CLU_498424_0_0_2"/>
<dbReference type="PANTHER" id="PTHR31412">
    <property type="entry name" value="ZINC METALLOPROTEASE EGY1"/>
    <property type="match status" value="1"/>
</dbReference>
<keyword evidence="4" id="KW-0378">Hydrolase</keyword>
<name>Q9HJX3_THEAC</name>
<evidence type="ECO:0000256" key="5">
    <source>
        <dbReference type="ARBA" id="ARBA00022946"/>
    </source>
</evidence>
<feature type="transmembrane region" description="Helical" evidence="8">
    <location>
        <begin position="178"/>
        <end position="200"/>
    </location>
</feature>
<keyword evidence="10" id="KW-1185">Reference proteome</keyword>
<dbReference type="STRING" id="273075.gene:9572053"/>
<keyword evidence="7 8" id="KW-0472">Membrane</keyword>
<dbReference type="Proteomes" id="UP000001024">
    <property type="component" value="Chromosome"/>
</dbReference>
<evidence type="ECO:0000256" key="3">
    <source>
        <dbReference type="ARBA" id="ARBA00022692"/>
    </source>
</evidence>
<dbReference type="PANTHER" id="PTHR31412:SF0">
    <property type="entry name" value="ZINC METALLOPROTEASE EGY1, CHLOROPLASTIC-RELATED"/>
    <property type="match status" value="1"/>
</dbReference>
<protein>
    <submittedName>
        <fullName evidence="9">Conserved hypothetical membrane protein</fullName>
    </submittedName>
</protein>
<reference evidence="9 10" key="1">
    <citation type="journal article" date="2000" name="Nature">
        <title>The genome sequence of the thermoacidophilic scavenger Thermoplasma acidophilum.</title>
        <authorList>
            <person name="Ruepp A."/>
            <person name="Graml W."/>
            <person name="Santos-Martinez M.L."/>
            <person name="Koretke K.K."/>
            <person name="Volker C."/>
            <person name="Mewes H.W."/>
            <person name="Frishman D."/>
            <person name="Stocker S."/>
            <person name="Lupas A.N."/>
            <person name="Baumeister W."/>
        </authorList>
    </citation>
    <scope>NUCLEOTIDE SEQUENCE [LARGE SCALE GENOMIC DNA]</scope>
    <source>
        <strain evidence="10">ATCC 25905 / DSM 1728 / JCM 9062 / NBRC 15155 / AMRC-C165</strain>
    </source>
</reference>
<keyword evidence="5" id="KW-0809">Transit peptide</keyword>
<dbReference type="EMBL" id="AL445065">
    <property type="protein sequence ID" value="CAC11968.1"/>
    <property type="molecule type" value="Genomic_DNA"/>
</dbReference>
<dbReference type="GO" id="GO:0008233">
    <property type="term" value="F:peptidase activity"/>
    <property type="evidence" value="ECO:0007669"/>
    <property type="project" value="UniProtKB-KW"/>
</dbReference>
<feature type="transmembrane region" description="Helical" evidence="8">
    <location>
        <begin position="325"/>
        <end position="343"/>
    </location>
</feature>
<sequence length="565" mass="61967">MQPEQLQQIVGRYYGVKRIREEEGEFIVDVEDIDYYPEDYFSMLVSDLRKLGYVAFTRTSSEIIIIREPEKPKRSILKIAMAIATVITLFYVGYSYVSAYFSSAPIIAMVQTIGYFVIPVFAILGAREFGRYLGMKRNSMEYSFPIFVPDPIGMGTMGSINAPNVAYPSKRAMVESSFFSILFGFLVSLLFVVVGGYLSLMQHAPVSGVKSPILQIGSPLIFQAAMRSFVPSDGVLFPTAYAGWIGIIATSFNVMPIGFLDGGLISSAMLGRWSQYLSYVAVVAVIGLSILYPSWLILLVFVLILGIRGPEPLNNVGRSSSYVKAVAVSVGIVILIGLVPIPFHAIPPQFSISYGENQFVVYSMDANISTNISCPIYVSNHGTSQITPGFSITPSIKWHASSLHRSVSPSSTDIFNITMNFTESSPGFYTYTVSVFTSTASESISVHVYFIELTNNFTIRHSNPLDVNATVNDTLKMPLISNTVSTQMVNIYAFGTLGRNYSVMVENAVVSQGSDYPFVLSGGSTFLLAVTSNLPQTVYIIVYNQHYDGALAAVNFTEPAIVPHK</sequence>
<dbReference type="InterPro" id="IPR044838">
    <property type="entry name" value="EGY1-like"/>
</dbReference>
<feature type="transmembrane region" description="Helical" evidence="8">
    <location>
        <begin position="241"/>
        <end position="264"/>
    </location>
</feature>
<feature type="transmembrane region" description="Helical" evidence="8">
    <location>
        <begin position="76"/>
        <end position="94"/>
    </location>
</feature>
<dbReference type="eggNOG" id="arCOG00609">
    <property type="taxonomic scope" value="Archaea"/>
</dbReference>
<feature type="transmembrane region" description="Helical" evidence="8">
    <location>
        <begin position="106"/>
        <end position="126"/>
    </location>
</feature>
<evidence type="ECO:0000256" key="2">
    <source>
        <dbReference type="ARBA" id="ARBA00022670"/>
    </source>
</evidence>
<dbReference type="KEGG" id="tac:Ta0839"/>
<dbReference type="PaxDb" id="273075-Ta0839"/>
<evidence type="ECO:0000256" key="4">
    <source>
        <dbReference type="ARBA" id="ARBA00022801"/>
    </source>
</evidence>
<organism evidence="9 10">
    <name type="scientific">Thermoplasma acidophilum (strain ATCC 25905 / DSM 1728 / JCM 9062 / NBRC 15155 / AMRC-C165)</name>
    <dbReference type="NCBI Taxonomy" id="273075"/>
    <lineage>
        <taxon>Archaea</taxon>
        <taxon>Methanobacteriati</taxon>
        <taxon>Thermoplasmatota</taxon>
        <taxon>Thermoplasmata</taxon>
        <taxon>Thermoplasmatales</taxon>
        <taxon>Thermoplasmataceae</taxon>
        <taxon>Thermoplasma</taxon>
    </lineage>
</organism>
<keyword evidence="3 8" id="KW-0812">Transmembrane</keyword>
<accession>Q9HJX3</accession>